<sequence>MPEVIVETLVPLGADGAWEAWTRPDRLATWWWPMFPDTVYDLDARPGGSYRFETATGGFGARGDVVAADRPDRLVLTWTWLDHGADDGGPDPVTVTFAPSGAGTLVRVVHETAEENRDPYAEGWRDCFARLGTLVG</sequence>
<dbReference type="Proteomes" id="UP000196228">
    <property type="component" value="Chromosome"/>
</dbReference>
<feature type="domain" description="Activator of Hsp90 ATPase homologue 1/2-like C-terminal" evidence="2">
    <location>
        <begin position="17"/>
        <end position="135"/>
    </location>
</feature>
<proteinExistence type="inferred from homology"/>
<dbReference type="OrthoDB" id="8755073at2"/>
<evidence type="ECO:0000313" key="3">
    <source>
        <dbReference type="EMBL" id="ARU53379.1"/>
    </source>
</evidence>
<dbReference type="InterPro" id="IPR013538">
    <property type="entry name" value="ASHA1/2-like_C"/>
</dbReference>
<evidence type="ECO:0000256" key="1">
    <source>
        <dbReference type="ARBA" id="ARBA00006817"/>
    </source>
</evidence>
<dbReference type="EMBL" id="CP021383">
    <property type="protein sequence ID" value="ARU53379.1"/>
    <property type="molecule type" value="Genomic_DNA"/>
</dbReference>
<name>A0A1Y0HZE8_CELCE</name>
<dbReference type="RefSeq" id="WP_087472289.1">
    <property type="nucleotide sequence ID" value="NZ_CP021383.1"/>
</dbReference>
<dbReference type="AlphaFoldDB" id="A0A1Y0HZE8"/>
<dbReference type="CDD" id="cd07814">
    <property type="entry name" value="SRPBCC_CalC_Aha1-like"/>
    <property type="match status" value="1"/>
</dbReference>
<dbReference type="KEGG" id="cceu:CBR64_20030"/>
<dbReference type="InterPro" id="IPR023393">
    <property type="entry name" value="START-like_dom_sf"/>
</dbReference>
<comment type="similarity">
    <text evidence="1">Belongs to the AHA1 family.</text>
</comment>
<evidence type="ECO:0000259" key="2">
    <source>
        <dbReference type="Pfam" id="PF08327"/>
    </source>
</evidence>
<evidence type="ECO:0000313" key="4">
    <source>
        <dbReference type="Proteomes" id="UP000196228"/>
    </source>
</evidence>
<organism evidence="3 4">
    <name type="scientific">Cellulosimicrobium cellulans</name>
    <name type="common">Arthrobacter luteus</name>
    <dbReference type="NCBI Taxonomy" id="1710"/>
    <lineage>
        <taxon>Bacteria</taxon>
        <taxon>Bacillati</taxon>
        <taxon>Actinomycetota</taxon>
        <taxon>Actinomycetes</taxon>
        <taxon>Micrococcales</taxon>
        <taxon>Promicromonosporaceae</taxon>
        <taxon>Cellulosimicrobium</taxon>
    </lineage>
</organism>
<gene>
    <name evidence="3" type="ORF">CBR64_20030</name>
</gene>
<dbReference type="SUPFAM" id="SSF55961">
    <property type="entry name" value="Bet v1-like"/>
    <property type="match status" value="1"/>
</dbReference>
<dbReference type="Gene3D" id="3.30.530.20">
    <property type="match status" value="1"/>
</dbReference>
<accession>A0A1Y0HZE8</accession>
<reference evidence="3 4" key="1">
    <citation type="submission" date="2017-05" db="EMBL/GenBank/DDBJ databases">
        <authorList>
            <person name="Song R."/>
            <person name="Chenine A.L."/>
            <person name="Ruprecht R.M."/>
        </authorList>
    </citation>
    <scope>NUCLEOTIDE SEQUENCE [LARGE SCALE GENOMIC DNA]</scope>
    <source>
        <strain evidence="3 4">PSBB019</strain>
    </source>
</reference>
<protein>
    <recommendedName>
        <fullName evidence="2">Activator of Hsp90 ATPase homologue 1/2-like C-terminal domain-containing protein</fullName>
    </recommendedName>
</protein>
<dbReference type="Pfam" id="PF08327">
    <property type="entry name" value="AHSA1"/>
    <property type="match status" value="1"/>
</dbReference>